<evidence type="ECO:0000256" key="1">
    <source>
        <dbReference type="SAM" id="Coils"/>
    </source>
</evidence>
<accession>A0ABQ0GBG2</accession>
<dbReference type="Proteomes" id="UP001628179">
    <property type="component" value="Unassembled WGS sequence"/>
</dbReference>
<evidence type="ECO:0000256" key="2">
    <source>
        <dbReference type="SAM" id="MobiDB-lite"/>
    </source>
</evidence>
<name>A0ABQ0GBG2_9PEZI</name>
<feature type="coiled-coil region" evidence="1">
    <location>
        <begin position="225"/>
        <end position="256"/>
    </location>
</feature>
<reference evidence="3 4" key="1">
    <citation type="submission" date="2024-09" db="EMBL/GenBank/DDBJ databases">
        <title>Itraconazole resistance in Madurella fahalii resulting from another homologue of gene encoding cytochrome P450 14-alpha sterol demethylase (CYP51).</title>
        <authorList>
            <person name="Yoshioka I."/>
            <person name="Fahal A.H."/>
            <person name="Kaneko S."/>
            <person name="Yaguchi T."/>
        </authorList>
    </citation>
    <scope>NUCLEOTIDE SEQUENCE [LARGE SCALE GENOMIC DNA]</scope>
    <source>
        <strain evidence="3 4">IFM 68171</strain>
    </source>
</reference>
<sequence>MRHSTDMPHPEEPLSKRLRSSKSRSDKAALSEKKQHLPSPRPTNPSSTDNITPSSSSVERNPKPKPAQSFRDRLLPPPKEAAPLPSVTGGPAEKRLHGKPSIAPFFKRIEAAFQEKPSATKGINSHAATTARVLSLSPSPDPENLVKQLKDHYLQTATSLHRLATAHLSQTHTRLTNKLNHTILSPDESFLAETEANIKKLSLPLDKFTIRSQQRCPGPDGTTAMRNEENSVGELLARAEEQVKEFEKEVGGLWQEWAVAEAEVKGVLTAIFPSPVDGENGDEHGGEREGDEADLLRMFRETIETEIAEAEEVVVELGEEAVGMMKEIEKDFRKATLPDLHAFFQSIDEP</sequence>
<dbReference type="EMBL" id="BAAFSV010000002">
    <property type="protein sequence ID" value="GAB1315103.1"/>
    <property type="molecule type" value="Genomic_DNA"/>
</dbReference>
<evidence type="ECO:0000313" key="3">
    <source>
        <dbReference type="EMBL" id="GAB1315103.1"/>
    </source>
</evidence>
<dbReference type="GeneID" id="98176056"/>
<feature type="compositionally biased region" description="Basic and acidic residues" evidence="2">
    <location>
        <begin position="23"/>
        <end position="35"/>
    </location>
</feature>
<protein>
    <submittedName>
        <fullName evidence="3">Uncharacterized protein</fullName>
    </submittedName>
</protein>
<feature type="compositionally biased region" description="Basic and acidic residues" evidence="2">
    <location>
        <begin position="1"/>
        <end position="15"/>
    </location>
</feature>
<feature type="region of interest" description="Disordered" evidence="2">
    <location>
        <begin position="1"/>
        <end position="98"/>
    </location>
</feature>
<proteinExistence type="predicted"/>
<keyword evidence="1" id="KW-0175">Coiled coil</keyword>
<keyword evidence="4" id="KW-1185">Reference proteome</keyword>
<comment type="caution">
    <text evidence="3">The sequence shown here is derived from an EMBL/GenBank/DDBJ whole genome shotgun (WGS) entry which is preliminary data.</text>
</comment>
<evidence type="ECO:0000313" key="4">
    <source>
        <dbReference type="Proteomes" id="UP001628179"/>
    </source>
</evidence>
<gene>
    <name evidence="3" type="ORF">MFIFM68171_05313</name>
</gene>
<feature type="compositionally biased region" description="Low complexity" evidence="2">
    <location>
        <begin position="44"/>
        <end position="57"/>
    </location>
</feature>
<organism evidence="3 4">
    <name type="scientific">Madurella fahalii</name>
    <dbReference type="NCBI Taxonomy" id="1157608"/>
    <lineage>
        <taxon>Eukaryota</taxon>
        <taxon>Fungi</taxon>
        <taxon>Dikarya</taxon>
        <taxon>Ascomycota</taxon>
        <taxon>Pezizomycotina</taxon>
        <taxon>Sordariomycetes</taxon>
        <taxon>Sordariomycetidae</taxon>
        <taxon>Sordariales</taxon>
        <taxon>Sordariales incertae sedis</taxon>
        <taxon>Madurella</taxon>
    </lineage>
</organism>
<dbReference type="RefSeq" id="XP_070916834.1">
    <property type="nucleotide sequence ID" value="XM_071060733.1"/>
</dbReference>